<feature type="transmembrane region" description="Helical" evidence="1">
    <location>
        <begin position="20"/>
        <end position="40"/>
    </location>
</feature>
<accession>A0A6L5XLS6</accession>
<evidence type="ECO:0000313" key="3">
    <source>
        <dbReference type="EMBL" id="MSS27989.1"/>
    </source>
</evidence>
<dbReference type="GO" id="GO:0003676">
    <property type="term" value="F:nucleic acid binding"/>
    <property type="evidence" value="ECO:0007669"/>
    <property type="project" value="InterPro"/>
</dbReference>
<protein>
    <submittedName>
        <fullName evidence="3">Transposase</fullName>
    </submittedName>
</protein>
<dbReference type="PROSITE" id="PS50994">
    <property type="entry name" value="INTEGRASE"/>
    <property type="match status" value="1"/>
</dbReference>
<keyword evidence="4" id="KW-1185">Reference proteome</keyword>
<evidence type="ECO:0000313" key="4">
    <source>
        <dbReference type="Proteomes" id="UP000477488"/>
    </source>
</evidence>
<dbReference type="InterPro" id="IPR024967">
    <property type="entry name" value="DNA-bd_IS481-type"/>
</dbReference>
<proteinExistence type="predicted"/>
<dbReference type="Gene3D" id="3.30.420.10">
    <property type="entry name" value="Ribonuclease H-like superfamily/Ribonuclease H"/>
    <property type="match status" value="1"/>
</dbReference>
<dbReference type="GO" id="GO:0015074">
    <property type="term" value="P:DNA integration"/>
    <property type="evidence" value="ECO:0007669"/>
    <property type="project" value="InterPro"/>
</dbReference>
<dbReference type="Pfam" id="PF00665">
    <property type="entry name" value="rve"/>
    <property type="match status" value="1"/>
</dbReference>
<dbReference type="SUPFAM" id="SSF46689">
    <property type="entry name" value="Homeodomain-like"/>
    <property type="match status" value="1"/>
</dbReference>
<evidence type="ECO:0000259" key="2">
    <source>
        <dbReference type="PROSITE" id="PS50994"/>
    </source>
</evidence>
<dbReference type="Pfam" id="PF13011">
    <property type="entry name" value="LZ_Tnp_IS481"/>
    <property type="match status" value="1"/>
</dbReference>
<comment type="caution">
    <text evidence="3">The sequence shown here is derived from an EMBL/GenBank/DDBJ whole genome shotgun (WGS) entry which is preliminary data.</text>
</comment>
<dbReference type="SUPFAM" id="SSF53098">
    <property type="entry name" value="Ribonuclease H-like"/>
    <property type="match status" value="1"/>
</dbReference>
<sequence length="244" mass="27931">MNSHKNAKLTARGREEMIRRMGSAPASIVAAGFGVSLRTARKWMRRYRQGGSANLVDRSSRPRRCRNKLTEYELGCVLALRKERLTGDAIALRLGLGRSSVFRALRKLGCSRLSSLGKKEPVHRYQWEKAGQMLHLDIKRLGKIDGIGHKKAGTRQVRRRRPGWEYLHVCVDDASRAAYTAVLPDETAESAVEFLWFAVAWYTEHGIKVERVLTDNGSCYMPWKFRKACRELGIKHKRTRPYHP</sequence>
<reference evidence="3 4" key="1">
    <citation type="submission" date="2019-09" db="EMBL/GenBank/DDBJ databases">
        <title>In-depth cultivation of the pig gut microbiome towards novel bacterial diversity and tailored functional studies.</title>
        <authorList>
            <person name="Wylensek D."/>
            <person name="Hitch T.C.A."/>
            <person name="Clavel T."/>
        </authorList>
    </citation>
    <scope>NUCLEOTIDE SEQUENCE [LARGE SCALE GENOMIC DNA]</scope>
    <source>
        <strain evidence="3 4">PG-178-WT-4</strain>
    </source>
</reference>
<dbReference type="PANTHER" id="PTHR35004:SF6">
    <property type="entry name" value="TRANSPOSASE"/>
    <property type="match status" value="1"/>
</dbReference>
<name>A0A6L5XLS6_9BACT</name>
<dbReference type="RefSeq" id="WP_154510983.1">
    <property type="nucleotide sequence ID" value="NZ_VUMH01000007.1"/>
</dbReference>
<keyword evidence="1" id="KW-0812">Transmembrane</keyword>
<dbReference type="Proteomes" id="UP000477488">
    <property type="component" value="Unassembled WGS sequence"/>
</dbReference>
<evidence type="ECO:0000256" key="1">
    <source>
        <dbReference type="SAM" id="Phobius"/>
    </source>
</evidence>
<dbReference type="InterPro" id="IPR001584">
    <property type="entry name" value="Integrase_cat-core"/>
</dbReference>
<dbReference type="PANTHER" id="PTHR35004">
    <property type="entry name" value="TRANSPOSASE RV3428C-RELATED"/>
    <property type="match status" value="1"/>
</dbReference>
<dbReference type="EMBL" id="VUMH01000007">
    <property type="protein sequence ID" value="MSS27989.1"/>
    <property type="molecule type" value="Genomic_DNA"/>
</dbReference>
<dbReference type="InterPro" id="IPR036397">
    <property type="entry name" value="RNaseH_sf"/>
</dbReference>
<keyword evidence="1" id="KW-1133">Transmembrane helix</keyword>
<organism evidence="3 4">
    <name type="scientific">Desulfovibrio porci</name>
    <dbReference type="NCBI Taxonomy" id="2605782"/>
    <lineage>
        <taxon>Bacteria</taxon>
        <taxon>Pseudomonadati</taxon>
        <taxon>Thermodesulfobacteriota</taxon>
        <taxon>Desulfovibrionia</taxon>
        <taxon>Desulfovibrionales</taxon>
        <taxon>Desulfovibrionaceae</taxon>
        <taxon>Desulfovibrio</taxon>
    </lineage>
</organism>
<dbReference type="InterPro" id="IPR012337">
    <property type="entry name" value="RNaseH-like_sf"/>
</dbReference>
<dbReference type="InterPro" id="IPR009057">
    <property type="entry name" value="Homeodomain-like_sf"/>
</dbReference>
<keyword evidence="1" id="KW-0472">Membrane</keyword>
<gene>
    <name evidence="3" type="ORF">FYJ44_08020</name>
</gene>
<feature type="domain" description="Integrase catalytic" evidence="2">
    <location>
        <begin position="117"/>
        <end position="244"/>
    </location>
</feature>
<dbReference type="AlphaFoldDB" id="A0A6L5XLS6"/>